<gene>
    <name evidence="2" type="ORF">AFUS01_LOCUS8356</name>
</gene>
<feature type="region of interest" description="Disordered" evidence="1">
    <location>
        <begin position="226"/>
        <end position="281"/>
    </location>
</feature>
<name>A0A8J2JIT7_9HEXA</name>
<dbReference type="Proteomes" id="UP000708208">
    <property type="component" value="Unassembled WGS sequence"/>
</dbReference>
<feature type="compositionally biased region" description="Basic and acidic residues" evidence="1">
    <location>
        <begin position="75"/>
        <end position="95"/>
    </location>
</feature>
<evidence type="ECO:0000313" key="2">
    <source>
        <dbReference type="EMBL" id="CAG7719007.1"/>
    </source>
</evidence>
<feature type="compositionally biased region" description="Polar residues" evidence="1">
    <location>
        <begin position="226"/>
        <end position="250"/>
    </location>
</feature>
<protein>
    <submittedName>
        <fullName evidence="2">Uncharacterized protein</fullName>
    </submittedName>
</protein>
<feature type="compositionally biased region" description="Basic and acidic residues" evidence="1">
    <location>
        <begin position="16"/>
        <end position="27"/>
    </location>
</feature>
<sequence>MGPCISTLWKKQPLSDLKRGEKRKIVEEGNQESSVPSSGDNGPGRNKARKKIADADSESSSDSNASCNIEPAPKSPREEGTTESKDIEGVKDLKAPGEPGLEEAEKEEMNKALLGVQHLQKYIPENTRICHVAKNVTMDGHNVGVIDTPESSEAMNVYNVAKNVELKGGTSMSVVLTGNGHGKAAHTIAENYTTKPGATDIGSVGSKDAANFALDMLAGIRNLTANSQGPAQTQSTNFPAAAPRSSNPCSKSPAKKHRSNVRTFRDYEDTPDGETLGGNTVAEDCSSHAITEQVREKRLNSPYIQNLVKNN</sequence>
<evidence type="ECO:0000313" key="3">
    <source>
        <dbReference type="Proteomes" id="UP000708208"/>
    </source>
</evidence>
<accession>A0A8J2JIT7</accession>
<feature type="region of interest" description="Disordered" evidence="1">
    <location>
        <begin position="16"/>
        <end position="106"/>
    </location>
</feature>
<reference evidence="2" key="1">
    <citation type="submission" date="2021-06" db="EMBL/GenBank/DDBJ databases">
        <authorList>
            <person name="Hodson N. C."/>
            <person name="Mongue J. A."/>
            <person name="Jaron S. K."/>
        </authorList>
    </citation>
    <scope>NUCLEOTIDE SEQUENCE</scope>
</reference>
<proteinExistence type="predicted"/>
<dbReference type="AlphaFoldDB" id="A0A8J2JIT7"/>
<organism evidence="2 3">
    <name type="scientific">Allacma fusca</name>
    <dbReference type="NCBI Taxonomy" id="39272"/>
    <lineage>
        <taxon>Eukaryota</taxon>
        <taxon>Metazoa</taxon>
        <taxon>Ecdysozoa</taxon>
        <taxon>Arthropoda</taxon>
        <taxon>Hexapoda</taxon>
        <taxon>Collembola</taxon>
        <taxon>Symphypleona</taxon>
        <taxon>Sminthuridae</taxon>
        <taxon>Allacma</taxon>
    </lineage>
</organism>
<evidence type="ECO:0000256" key="1">
    <source>
        <dbReference type="SAM" id="MobiDB-lite"/>
    </source>
</evidence>
<keyword evidence="3" id="KW-1185">Reference proteome</keyword>
<feature type="compositionally biased region" description="Polar residues" evidence="1">
    <location>
        <begin position="31"/>
        <end position="40"/>
    </location>
</feature>
<comment type="caution">
    <text evidence="2">The sequence shown here is derived from an EMBL/GenBank/DDBJ whole genome shotgun (WGS) entry which is preliminary data.</text>
</comment>
<dbReference type="EMBL" id="CAJVCH010057901">
    <property type="protein sequence ID" value="CAG7719007.1"/>
    <property type="molecule type" value="Genomic_DNA"/>
</dbReference>